<keyword evidence="1" id="KW-1133">Transmembrane helix</keyword>
<protein>
    <submittedName>
        <fullName evidence="2">Uncharacterized protein</fullName>
    </submittedName>
</protein>
<feature type="transmembrane region" description="Helical" evidence="1">
    <location>
        <begin position="127"/>
        <end position="147"/>
    </location>
</feature>
<sequence>MSGGRHSWITFVSKVIPSLSLSLFGQVCGISGCFNILVGCGVPMRSINSFALIGMALSTFFTTLRSFSTATLQLKASKAFFLGFTNSIVSAPMVFFDSTTVGRIFTHAYIYIYVYITHLHTPTHTHIYMYIYTHTHICIHIYIYMYMYVCVYIYIYIYIYMYTYIYIYICMYVYY</sequence>
<dbReference type="EMBL" id="JAKOGI010000823">
    <property type="protein sequence ID" value="KAJ8430105.1"/>
    <property type="molecule type" value="Genomic_DNA"/>
</dbReference>
<proteinExistence type="predicted"/>
<evidence type="ECO:0000313" key="2">
    <source>
        <dbReference type="EMBL" id="KAJ8430105.1"/>
    </source>
</evidence>
<dbReference type="OrthoDB" id="6500128at2759"/>
<keyword evidence="1" id="KW-0812">Transmembrane</keyword>
<dbReference type="PROSITE" id="PS51257">
    <property type="entry name" value="PROKAR_LIPOPROTEIN"/>
    <property type="match status" value="1"/>
</dbReference>
<evidence type="ECO:0000313" key="3">
    <source>
        <dbReference type="Proteomes" id="UP001153076"/>
    </source>
</evidence>
<keyword evidence="3" id="KW-1185">Reference proteome</keyword>
<accession>A0A9Q1JSH6</accession>
<feature type="transmembrane region" description="Helical" evidence="1">
    <location>
        <begin position="50"/>
        <end position="67"/>
    </location>
</feature>
<reference evidence="2" key="1">
    <citation type="submission" date="2022-04" db="EMBL/GenBank/DDBJ databases">
        <title>Carnegiea gigantea Genome sequencing and assembly v2.</title>
        <authorList>
            <person name="Copetti D."/>
            <person name="Sanderson M.J."/>
            <person name="Burquez A."/>
            <person name="Wojciechowski M.F."/>
        </authorList>
    </citation>
    <scope>NUCLEOTIDE SEQUENCE</scope>
    <source>
        <strain evidence="2">SGP5-SGP5p</strain>
        <tissue evidence="2">Aerial part</tissue>
    </source>
</reference>
<dbReference type="Proteomes" id="UP001153076">
    <property type="component" value="Unassembled WGS sequence"/>
</dbReference>
<feature type="transmembrane region" description="Helical" evidence="1">
    <location>
        <begin position="102"/>
        <end position="120"/>
    </location>
</feature>
<feature type="transmembrane region" description="Helical" evidence="1">
    <location>
        <begin position="21"/>
        <end position="44"/>
    </location>
</feature>
<evidence type="ECO:0000256" key="1">
    <source>
        <dbReference type="SAM" id="Phobius"/>
    </source>
</evidence>
<dbReference type="AlphaFoldDB" id="A0A9Q1JSH6"/>
<organism evidence="2 3">
    <name type="scientific">Carnegiea gigantea</name>
    <dbReference type="NCBI Taxonomy" id="171969"/>
    <lineage>
        <taxon>Eukaryota</taxon>
        <taxon>Viridiplantae</taxon>
        <taxon>Streptophyta</taxon>
        <taxon>Embryophyta</taxon>
        <taxon>Tracheophyta</taxon>
        <taxon>Spermatophyta</taxon>
        <taxon>Magnoliopsida</taxon>
        <taxon>eudicotyledons</taxon>
        <taxon>Gunneridae</taxon>
        <taxon>Pentapetalae</taxon>
        <taxon>Caryophyllales</taxon>
        <taxon>Cactineae</taxon>
        <taxon>Cactaceae</taxon>
        <taxon>Cactoideae</taxon>
        <taxon>Echinocereeae</taxon>
        <taxon>Carnegiea</taxon>
    </lineage>
</organism>
<keyword evidence="1" id="KW-0472">Membrane</keyword>
<feature type="transmembrane region" description="Helical" evidence="1">
    <location>
        <begin position="153"/>
        <end position="174"/>
    </location>
</feature>
<comment type="caution">
    <text evidence="2">The sequence shown here is derived from an EMBL/GenBank/DDBJ whole genome shotgun (WGS) entry which is preliminary data.</text>
</comment>
<gene>
    <name evidence="2" type="ORF">Cgig2_007169</name>
</gene>
<name>A0A9Q1JSH6_9CARY</name>